<gene>
    <name evidence="2" type="ordered locus">Rvan_2936</name>
</gene>
<organism evidence="2 3">
    <name type="scientific">Rhodomicrobium vannielii (strain ATCC 17100 / DSM 162 / LMG 4299 / NCIMB 10020 / ATH 3.1.1)</name>
    <dbReference type="NCBI Taxonomy" id="648757"/>
    <lineage>
        <taxon>Bacteria</taxon>
        <taxon>Pseudomonadati</taxon>
        <taxon>Pseudomonadota</taxon>
        <taxon>Alphaproteobacteria</taxon>
        <taxon>Hyphomicrobiales</taxon>
        <taxon>Hyphomicrobiaceae</taxon>
        <taxon>Rhodomicrobium</taxon>
    </lineage>
</organism>
<keyword evidence="3" id="KW-1185">Reference proteome</keyword>
<keyword evidence="1" id="KW-0812">Transmembrane</keyword>
<dbReference type="KEGG" id="rva:Rvan_2936"/>
<evidence type="ECO:0000313" key="3">
    <source>
        <dbReference type="Proteomes" id="UP000001399"/>
    </source>
</evidence>
<feature type="transmembrane region" description="Helical" evidence="1">
    <location>
        <begin position="121"/>
        <end position="149"/>
    </location>
</feature>
<proteinExistence type="predicted"/>
<dbReference type="eggNOG" id="COG5473">
    <property type="taxonomic scope" value="Bacteria"/>
</dbReference>
<accession>E3HZN1</accession>
<keyword evidence="1" id="KW-0472">Membrane</keyword>
<feature type="transmembrane region" description="Helical" evidence="1">
    <location>
        <begin position="48"/>
        <end position="67"/>
    </location>
</feature>
<reference evidence="3" key="1">
    <citation type="journal article" date="2011" name="J. Bacteriol.">
        <title>Genome sequences of eight morphologically diverse alphaproteobacteria.</title>
        <authorList>
            <consortium name="US DOE Joint Genome Institute"/>
            <person name="Brown P.J."/>
            <person name="Kysela D.T."/>
            <person name="Buechlein A."/>
            <person name="Hemmerich C."/>
            <person name="Brun Y.V."/>
        </authorList>
    </citation>
    <scope>NUCLEOTIDE SEQUENCE [LARGE SCALE GENOMIC DNA]</scope>
    <source>
        <strain evidence="3">ATCC 17100 / ATH 3.1.1 / DSM 162 / LMG 4299</strain>
    </source>
</reference>
<dbReference type="InterPro" id="IPR018692">
    <property type="entry name" value="DUF2189"/>
</dbReference>
<feature type="transmembrane region" description="Helical" evidence="1">
    <location>
        <begin position="73"/>
        <end position="93"/>
    </location>
</feature>
<dbReference type="STRING" id="648757.Rvan_2936"/>
<evidence type="ECO:0000313" key="2">
    <source>
        <dbReference type="EMBL" id="ADP72141.1"/>
    </source>
</evidence>
<evidence type="ECO:0000256" key="1">
    <source>
        <dbReference type="SAM" id="Phobius"/>
    </source>
</evidence>
<feature type="transmembrane region" description="Helical" evidence="1">
    <location>
        <begin position="223"/>
        <end position="251"/>
    </location>
</feature>
<name>E3HZN1_RHOVT</name>
<evidence type="ECO:0008006" key="4">
    <source>
        <dbReference type="Google" id="ProtNLM"/>
    </source>
</evidence>
<dbReference type="EMBL" id="CP002292">
    <property type="protein sequence ID" value="ADP72141.1"/>
    <property type="molecule type" value="Genomic_DNA"/>
</dbReference>
<feature type="transmembrane region" description="Helical" evidence="1">
    <location>
        <begin position="169"/>
        <end position="190"/>
    </location>
</feature>
<dbReference type="Proteomes" id="UP000001399">
    <property type="component" value="Chromosome"/>
</dbReference>
<keyword evidence="1" id="KW-1133">Transmembrane helix</keyword>
<dbReference type="AlphaFoldDB" id="E3HZN1"/>
<protein>
    <recommendedName>
        <fullName evidence="4">Integral membrane protein</fullName>
    </recommendedName>
</protein>
<sequence>MTSTHDDSAPASKSGDAAPAIVHVPFDAPWNWLAAGWRDLWATPQISLIYGAAFAGIAWFFLLALALSSALPVILPLAGGFLLLGPVLAVGLYEISRRRERGETTSWADISAVVRENGSRLALFGVALLLLFIFWMRVAFLLFMLFFGAVSYPSAETLVSTLLFTWHGLGLAIVGTAVGALFALVAYAISAISVPMLLDRHVDVVTAIIQSVQAVRTNPQAMLLWAALILGIVTLGCLTLFVGLAIAFPLVGHASWHAYRELTGTR</sequence>
<dbReference type="HOGENOM" id="CLU_067791_0_0_5"/>
<dbReference type="Pfam" id="PF09955">
    <property type="entry name" value="DUF2189"/>
    <property type="match status" value="1"/>
</dbReference>